<evidence type="ECO:0000256" key="2">
    <source>
        <dbReference type="ARBA" id="ARBA00001946"/>
    </source>
</evidence>
<dbReference type="EMBL" id="QGTT01000001">
    <property type="protein sequence ID" value="PWW16054.1"/>
    <property type="molecule type" value="Genomic_DNA"/>
</dbReference>
<organism evidence="16 17">
    <name type="scientific">Pseudidiomarina maritima</name>
    <dbReference type="NCBI Taxonomy" id="519453"/>
    <lineage>
        <taxon>Bacteria</taxon>
        <taxon>Pseudomonadati</taxon>
        <taxon>Pseudomonadota</taxon>
        <taxon>Gammaproteobacteria</taxon>
        <taxon>Alteromonadales</taxon>
        <taxon>Idiomarinaceae</taxon>
        <taxon>Pseudidiomarina</taxon>
    </lineage>
</organism>
<gene>
    <name evidence="16" type="ORF">DET45_101154</name>
</gene>
<evidence type="ECO:0000256" key="9">
    <source>
        <dbReference type="ARBA" id="ARBA00022723"/>
    </source>
</evidence>
<dbReference type="PANTHER" id="PTHR20941">
    <property type="entry name" value="FOLATE SYNTHESIS PROTEINS"/>
    <property type="match status" value="1"/>
</dbReference>
<evidence type="ECO:0000256" key="11">
    <source>
        <dbReference type="ARBA" id="ARBA00022909"/>
    </source>
</evidence>
<dbReference type="EC" id="2.5.1.15" evidence="6 14"/>
<keyword evidence="10 14" id="KW-0460">Magnesium</keyword>
<evidence type="ECO:0000256" key="10">
    <source>
        <dbReference type="ARBA" id="ARBA00022842"/>
    </source>
</evidence>
<dbReference type="PROSITE" id="PS00792">
    <property type="entry name" value="DHPS_1"/>
    <property type="match status" value="1"/>
</dbReference>
<evidence type="ECO:0000256" key="13">
    <source>
        <dbReference type="ARBA" id="ARBA00053449"/>
    </source>
</evidence>
<keyword evidence="11 14" id="KW-0289">Folate biosynthesis</keyword>
<dbReference type="GO" id="GO:0005829">
    <property type="term" value="C:cytosol"/>
    <property type="evidence" value="ECO:0007669"/>
    <property type="project" value="TreeGrafter"/>
</dbReference>
<dbReference type="CDD" id="cd00739">
    <property type="entry name" value="DHPS"/>
    <property type="match status" value="1"/>
</dbReference>
<dbReference type="NCBIfam" id="TIGR01496">
    <property type="entry name" value="DHPS"/>
    <property type="match status" value="1"/>
</dbReference>
<evidence type="ECO:0000313" key="16">
    <source>
        <dbReference type="EMBL" id="PWW16054.1"/>
    </source>
</evidence>
<dbReference type="GO" id="GO:0046654">
    <property type="term" value="P:tetrahydrofolate biosynthetic process"/>
    <property type="evidence" value="ECO:0007669"/>
    <property type="project" value="UniProtKB-UniPathway"/>
</dbReference>
<comment type="similarity">
    <text evidence="4 14">Belongs to the DHPS family.</text>
</comment>
<protein>
    <recommendedName>
        <fullName evidence="7 14">Dihydropteroate synthase</fullName>
        <shortName evidence="14">DHPS</shortName>
        <ecNumber evidence="6 14">2.5.1.15</ecNumber>
    </recommendedName>
    <alternativeName>
        <fullName evidence="12 14">Dihydropteroate pyrophosphorylase</fullName>
    </alternativeName>
</protein>
<comment type="pathway">
    <text evidence="3 14">Cofactor biosynthesis; tetrahydrofolate biosynthesis; 7,8-dihydrofolate from 2-amino-4-hydroxy-6-hydroxymethyl-7,8-dihydropteridine diphosphate and 4-aminobenzoate: step 1/2.</text>
</comment>
<dbReference type="InterPro" id="IPR006390">
    <property type="entry name" value="DHP_synth_dom"/>
</dbReference>
<evidence type="ECO:0000256" key="8">
    <source>
        <dbReference type="ARBA" id="ARBA00022679"/>
    </source>
</evidence>
<dbReference type="PROSITE" id="PS50972">
    <property type="entry name" value="PTERIN_BINDING"/>
    <property type="match status" value="1"/>
</dbReference>
<evidence type="ECO:0000256" key="1">
    <source>
        <dbReference type="ARBA" id="ARBA00000012"/>
    </source>
</evidence>
<comment type="caution">
    <text evidence="16">The sequence shown here is derived from an EMBL/GenBank/DDBJ whole genome shotgun (WGS) entry which is preliminary data.</text>
</comment>
<dbReference type="GO" id="GO:0046656">
    <property type="term" value="P:folic acid biosynthetic process"/>
    <property type="evidence" value="ECO:0007669"/>
    <property type="project" value="UniProtKB-KW"/>
</dbReference>
<sequence>MSAPIEVMGILNVTPDSFSDGGRFNNLDAALRQAEQMLAAGASWLDIGGESTRPGSAAVAVEAELERVIPVVTALRQRFDVKLSVDTTKPAVMREAIAAGVTMVNDVNALREEGAVELLAQHPAVLVCLMHMQGQPRTMQQQPQYDDVVAEVSEFLQQRVNLCTQAGIQKQNIYLDPGFGFGKSLRHNYQLLQRLEALHKLQLPLLIGLSRKSMLGQVTGRAVAERLAASIAGATIAAMKGARIIRVHDVKETVDAMQVVAATLAGENC</sequence>
<dbReference type="FunFam" id="3.20.20.20:FF:000004">
    <property type="entry name" value="Dihydropteroate synthase"/>
    <property type="match status" value="1"/>
</dbReference>
<dbReference type="Gene3D" id="3.20.20.20">
    <property type="entry name" value="Dihydropteroate synthase-like"/>
    <property type="match status" value="1"/>
</dbReference>
<dbReference type="Proteomes" id="UP000246964">
    <property type="component" value="Unassembled WGS sequence"/>
</dbReference>
<keyword evidence="8 14" id="KW-0808">Transferase</keyword>
<dbReference type="RefSeq" id="WP_146204069.1">
    <property type="nucleotide sequence ID" value="NZ_QGTT01000001.1"/>
</dbReference>
<evidence type="ECO:0000256" key="5">
    <source>
        <dbReference type="ARBA" id="ARBA00011738"/>
    </source>
</evidence>
<dbReference type="InterPro" id="IPR000489">
    <property type="entry name" value="Pterin-binding_dom"/>
</dbReference>
<dbReference type="Pfam" id="PF00809">
    <property type="entry name" value="Pterin_bind"/>
    <property type="match status" value="1"/>
</dbReference>
<feature type="domain" description="Pterin-binding" evidence="15">
    <location>
        <begin position="5"/>
        <end position="258"/>
    </location>
</feature>
<evidence type="ECO:0000313" key="17">
    <source>
        <dbReference type="Proteomes" id="UP000246964"/>
    </source>
</evidence>
<dbReference type="InterPro" id="IPR045031">
    <property type="entry name" value="DHP_synth-like"/>
</dbReference>
<evidence type="ECO:0000259" key="15">
    <source>
        <dbReference type="PROSITE" id="PS50972"/>
    </source>
</evidence>
<dbReference type="InterPro" id="IPR011005">
    <property type="entry name" value="Dihydropteroate_synth-like_sf"/>
</dbReference>
<dbReference type="AlphaFoldDB" id="A0A317QDL9"/>
<comment type="cofactor">
    <cofactor evidence="2 14">
        <name>Mg(2+)</name>
        <dbReference type="ChEBI" id="CHEBI:18420"/>
    </cofactor>
</comment>
<dbReference type="PANTHER" id="PTHR20941:SF1">
    <property type="entry name" value="FOLIC ACID SYNTHESIS PROTEIN FOL1"/>
    <property type="match status" value="1"/>
</dbReference>
<evidence type="ECO:0000256" key="4">
    <source>
        <dbReference type="ARBA" id="ARBA00009503"/>
    </source>
</evidence>
<keyword evidence="17" id="KW-1185">Reference proteome</keyword>
<comment type="catalytic activity">
    <reaction evidence="1">
        <text>(7,8-dihydropterin-6-yl)methyl diphosphate + 4-aminobenzoate = 7,8-dihydropteroate + diphosphate</text>
        <dbReference type="Rhea" id="RHEA:19949"/>
        <dbReference type="ChEBI" id="CHEBI:17836"/>
        <dbReference type="ChEBI" id="CHEBI:17839"/>
        <dbReference type="ChEBI" id="CHEBI:33019"/>
        <dbReference type="ChEBI" id="CHEBI:72950"/>
        <dbReference type="EC" id="2.5.1.15"/>
    </reaction>
</comment>
<accession>A0A317QDL9</accession>
<evidence type="ECO:0000256" key="6">
    <source>
        <dbReference type="ARBA" id="ARBA00012458"/>
    </source>
</evidence>
<comment type="subunit">
    <text evidence="5">Homodimer.</text>
</comment>
<name>A0A317QDL9_9GAMM</name>
<dbReference type="OrthoDB" id="9811744at2"/>
<dbReference type="UniPathway" id="UPA00077">
    <property type="reaction ID" value="UER00156"/>
</dbReference>
<evidence type="ECO:0000256" key="3">
    <source>
        <dbReference type="ARBA" id="ARBA00004763"/>
    </source>
</evidence>
<keyword evidence="9 14" id="KW-0479">Metal-binding</keyword>
<evidence type="ECO:0000256" key="7">
    <source>
        <dbReference type="ARBA" id="ARBA00016919"/>
    </source>
</evidence>
<dbReference type="GO" id="GO:0004156">
    <property type="term" value="F:dihydropteroate synthase activity"/>
    <property type="evidence" value="ECO:0007669"/>
    <property type="project" value="UniProtKB-EC"/>
</dbReference>
<reference evidence="16 17" key="1">
    <citation type="submission" date="2018-05" db="EMBL/GenBank/DDBJ databases">
        <title>Freshwater and sediment microbial communities from various areas in North America, analyzing microbe dynamics in response to fracking.</title>
        <authorList>
            <person name="Lamendella R."/>
        </authorList>
    </citation>
    <scope>NUCLEOTIDE SEQUENCE [LARGE SCALE GENOMIC DNA]</scope>
    <source>
        <strain evidence="16 17">125B1</strain>
    </source>
</reference>
<evidence type="ECO:0000256" key="12">
    <source>
        <dbReference type="ARBA" id="ARBA00030193"/>
    </source>
</evidence>
<evidence type="ECO:0000256" key="14">
    <source>
        <dbReference type="RuleBase" id="RU361205"/>
    </source>
</evidence>
<dbReference type="GO" id="GO:0046872">
    <property type="term" value="F:metal ion binding"/>
    <property type="evidence" value="ECO:0007669"/>
    <property type="project" value="UniProtKB-KW"/>
</dbReference>
<dbReference type="SUPFAM" id="SSF51717">
    <property type="entry name" value="Dihydropteroate synthetase-like"/>
    <property type="match status" value="1"/>
</dbReference>
<proteinExistence type="inferred from homology"/>
<comment type="function">
    <text evidence="13 14">Catalyzes the condensation of para-aminobenzoate (pABA) with 6-hydroxymethyl-7,8-dihydropterin diphosphate (DHPt-PP) to form 7,8-dihydropteroate (H2Pte), the immediate precursor of folate derivatives.</text>
</comment>